<dbReference type="InterPro" id="IPR036866">
    <property type="entry name" value="RibonucZ/Hydroxyglut_hydro"/>
</dbReference>
<dbReference type="Pfam" id="PF13483">
    <property type="entry name" value="Lactamase_B_3"/>
    <property type="match status" value="1"/>
</dbReference>
<protein>
    <recommendedName>
        <fullName evidence="3">Lactamase</fullName>
    </recommendedName>
</protein>
<dbReference type="Gene3D" id="3.60.15.10">
    <property type="entry name" value="Ribonuclease Z/Hydroxyacylglutathione hydrolase-like"/>
    <property type="match status" value="1"/>
</dbReference>
<sequence>MHISWLGNTCVKLQTKNLDEDVVILINPYRPEQGDFPKNLAANIALFSHGPNGTITLMQNPFVLDTLGECEVKGVMIYAYPHADGIIFKLNAEGLSIVHLGTTKTKIDTSLIDKLGNIDILLLPVGGKNVYLDPDKAAETVNELEPRIVIPIAYHCDTDKNVLPVENFVKELGIKPEITDKKIIIKKKDLPQDDRKLYILEKNY</sequence>
<dbReference type="PANTHER" id="PTHR39189:SF1">
    <property type="entry name" value="UPF0173 METAL-DEPENDENT HYDROLASE YTKL"/>
    <property type="match status" value="1"/>
</dbReference>
<gene>
    <name evidence="1" type="ORF">A2538_02545</name>
</gene>
<evidence type="ECO:0000313" key="2">
    <source>
        <dbReference type="Proteomes" id="UP000178254"/>
    </source>
</evidence>
<proteinExistence type="predicted"/>
<comment type="caution">
    <text evidence="1">The sequence shown here is derived from an EMBL/GenBank/DDBJ whole genome shotgun (WGS) entry which is preliminary data.</text>
</comment>
<dbReference type="PANTHER" id="PTHR39189">
    <property type="entry name" value="UPF0173 METAL-DEPENDENT HYDROLASE YTKL"/>
    <property type="match status" value="1"/>
</dbReference>
<name>A0A1F6PC38_9BACT</name>
<dbReference type="STRING" id="1798709.A2538_02545"/>
<reference evidence="1 2" key="1">
    <citation type="journal article" date="2016" name="Nat. Commun.">
        <title>Thousands of microbial genomes shed light on interconnected biogeochemical processes in an aquifer system.</title>
        <authorList>
            <person name="Anantharaman K."/>
            <person name="Brown C.T."/>
            <person name="Hug L.A."/>
            <person name="Sharon I."/>
            <person name="Castelle C.J."/>
            <person name="Probst A.J."/>
            <person name="Thomas B.C."/>
            <person name="Singh A."/>
            <person name="Wilkins M.J."/>
            <person name="Karaoz U."/>
            <person name="Brodie E.L."/>
            <person name="Williams K.H."/>
            <person name="Hubbard S.S."/>
            <person name="Banfield J.F."/>
        </authorList>
    </citation>
    <scope>NUCLEOTIDE SEQUENCE [LARGE SCALE GENOMIC DNA]</scope>
</reference>
<dbReference type="SUPFAM" id="SSF56281">
    <property type="entry name" value="Metallo-hydrolase/oxidoreductase"/>
    <property type="match status" value="1"/>
</dbReference>
<organism evidence="1 2">
    <name type="scientific">Candidatus Magasanikbacteria bacterium RIFOXYD2_FULL_41_14</name>
    <dbReference type="NCBI Taxonomy" id="1798709"/>
    <lineage>
        <taxon>Bacteria</taxon>
        <taxon>Candidatus Magasanikiibacteriota</taxon>
    </lineage>
</organism>
<dbReference type="Proteomes" id="UP000178254">
    <property type="component" value="Unassembled WGS sequence"/>
</dbReference>
<dbReference type="AlphaFoldDB" id="A0A1F6PC38"/>
<dbReference type="EMBL" id="MFRE01000022">
    <property type="protein sequence ID" value="OGH93735.1"/>
    <property type="molecule type" value="Genomic_DNA"/>
</dbReference>
<accession>A0A1F6PC38</accession>
<evidence type="ECO:0008006" key="3">
    <source>
        <dbReference type="Google" id="ProtNLM"/>
    </source>
</evidence>
<evidence type="ECO:0000313" key="1">
    <source>
        <dbReference type="EMBL" id="OGH93735.1"/>
    </source>
</evidence>